<organism evidence="4 5">
    <name type="scientific">Artemia franciscana</name>
    <name type="common">Brine shrimp</name>
    <name type="synonym">Artemia sanfranciscana</name>
    <dbReference type="NCBI Taxonomy" id="6661"/>
    <lineage>
        <taxon>Eukaryota</taxon>
        <taxon>Metazoa</taxon>
        <taxon>Ecdysozoa</taxon>
        <taxon>Arthropoda</taxon>
        <taxon>Crustacea</taxon>
        <taxon>Branchiopoda</taxon>
        <taxon>Anostraca</taxon>
        <taxon>Artemiidae</taxon>
        <taxon>Artemia</taxon>
    </lineage>
</organism>
<feature type="domain" description="Calcium-activated chloride channel N-terminal" evidence="3">
    <location>
        <begin position="29"/>
        <end position="303"/>
    </location>
</feature>
<accession>A0AA88L6A7</accession>
<gene>
    <name evidence="4" type="ORF">QYM36_013286</name>
</gene>
<feature type="signal peptide" evidence="2">
    <location>
        <begin position="1"/>
        <end position="20"/>
    </location>
</feature>
<evidence type="ECO:0000313" key="4">
    <source>
        <dbReference type="EMBL" id="KAK2709560.1"/>
    </source>
</evidence>
<dbReference type="EMBL" id="JAVRJZ010000017">
    <property type="protein sequence ID" value="KAK2709560.1"/>
    <property type="molecule type" value="Genomic_DNA"/>
</dbReference>
<dbReference type="InterPro" id="IPR013642">
    <property type="entry name" value="CLCA_N"/>
</dbReference>
<comment type="caution">
    <text evidence="4">The sequence shown here is derived from an EMBL/GenBank/DDBJ whole genome shotgun (WGS) entry which is preliminary data.</text>
</comment>
<dbReference type="Pfam" id="PF08434">
    <property type="entry name" value="CLCA"/>
    <property type="match status" value="1"/>
</dbReference>
<reference evidence="4" key="1">
    <citation type="submission" date="2023-07" db="EMBL/GenBank/DDBJ databases">
        <title>Chromosome-level genome assembly of Artemia franciscana.</title>
        <authorList>
            <person name="Jo E."/>
        </authorList>
    </citation>
    <scope>NUCLEOTIDE SEQUENCE</scope>
    <source>
        <tissue evidence="4">Whole body</tissue>
    </source>
</reference>
<evidence type="ECO:0000259" key="3">
    <source>
        <dbReference type="Pfam" id="PF08434"/>
    </source>
</evidence>
<keyword evidence="5" id="KW-1185">Reference proteome</keyword>
<feature type="region of interest" description="Disordered" evidence="1">
    <location>
        <begin position="964"/>
        <end position="1002"/>
    </location>
</feature>
<dbReference type="AlphaFoldDB" id="A0AA88L6A7"/>
<proteinExistence type="predicted"/>
<name>A0AA88L6A7_ARTSF</name>
<dbReference type="Proteomes" id="UP001187531">
    <property type="component" value="Unassembled WGS sequence"/>
</dbReference>
<protein>
    <recommendedName>
        <fullName evidence="3">Calcium-activated chloride channel N-terminal domain-containing protein</fullName>
    </recommendedName>
</protein>
<keyword evidence="2" id="KW-0732">Signal</keyword>
<feature type="chain" id="PRO_5041745174" description="Calcium-activated chloride channel N-terminal domain-containing protein" evidence="2">
    <location>
        <begin position="21"/>
        <end position="1053"/>
    </location>
</feature>
<evidence type="ECO:0000256" key="2">
    <source>
        <dbReference type="SAM" id="SignalP"/>
    </source>
</evidence>
<evidence type="ECO:0000313" key="5">
    <source>
        <dbReference type="Proteomes" id="UP001187531"/>
    </source>
</evidence>
<sequence>MSLFKLSSILLLPLLSICSAVTIPPTGPGGYENLVVAISDSFLPPDVAAEQEFIKKIKELISGASRSLYDASDRYFYFKDVKILIPSTWQGAPGTDYDYSDAIDESFSSSDIRVFEFKDYIAPFTQKVSYCGSQGQYIFLSPEYISRWTEQKNPSKVVVQEWSIYRWGLFEEYGIVRDGTQSFSRFPTIEATSDNTAEWKATGCSDKPMTGKFGYYDYDLSGNPIFNEGCSLSFIDYCSFLPDEIQSANTSLLYLSYLDSVNHFCDDETHDKTSKNRHNYFCNELSAWQMIKNHPDYRGRSPILSFPGDPTFSVVKPAFRTPVVYILVDTSSENAASNVFAATKDRLRNWVSSSLPKTVLVGLGEFGGNSTYDNGLPFRYMTNILSPGPVSAVSGQFGTAINSMEQNKLGGILLDKAIGDAAVFLTSRLWQQGSIVLLIKFTSSNDAVKAELPEGPIIDILTSRQVKLFSIEYGFSGVEQANFANLASRSMGKAYVGSSSNSFNTELDSLLNDVLRIVTDRTFELSRIIEVGHEEFLIPPGGLEQSTFQTFISDTPYVDFEFYAPAGSSLEIEVTPAESPMLVSKVDGTSWNLNQWDRFYLNITKLEKMEISRASWCYSIRNAGQEEVKVHALSRHLRNEDPPGLGGPTKSGAIHECELWTSDVNNVAAVSTTPYRPFGIFAYFFNGLNVVRGLDVYATITQPNGAQTRIKLYDERPSGPLTYYDIDIEDNDGVYSNIFSPTEKGMHHISIEALSPKPPECSFTNTPSAASLEVQFVQQQQIQFVQQVHGKAVLPNQDSPYPPFGSTGARSAFFQRYYPYYRSVDVQFSSFRLLPPRVLVLNAEAGDTPSIVRMTFVEPHLYDGAETPSGYAIRYSTNRADLIRPDGSIAFLETEVRPEDIVSGSLGHNGSGVPGQVEFTVYGYSNESQVFYFVMASTLNASRIFYGQPSPIVSTMVTPTVLQTTTSTTTTPETTTTQSTTTEATTTVTTPEETSTVETTVPQTTVTNTLRPIVTTTKPTPTEEPENSGGKFDPYFYIIVLISLALLQPHIYE</sequence>
<evidence type="ECO:0000256" key="1">
    <source>
        <dbReference type="SAM" id="MobiDB-lite"/>
    </source>
</evidence>